<dbReference type="Gene3D" id="3.40.50.300">
    <property type="entry name" value="P-loop containing nucleotide triphosphate hydrolases"/>
    <property type="match status" value="1"/>
</dbReference>
<dbReference type="InterPro" id="IPR004435">
    <property type="entry name" value="MobB_dom"/>
</dbReference>
<dbReference type="PANTHER" id="PTHR40072:SF1">
    <property type="entry name" value="MOLYBDOPTERIN-GUANINE DINUCLEOTIDE BIOSYNTHESIS ADAPTER PROTEIN"/>
    <property type="match status" value="1"/>
</dbReference>
<sequence length="170" mass="19151">MGIHCSILQIVGFQNSGKTTLMEKLITRAEQEGLKVASIKHHGHGGVPDNDSSSKDCIRHNKAGAIVSSVIGGGVLQLSAKVDNWNLKEMIELYNVFPLDVIFVEGYKKECYPKVVLIRNERDLSLLYSVTNILCVISHIKLDKKILKDHQVFQLDQEKLYIDYLMKEVV</sequence>
<dbReference type="EMBL" id="JAFBDZ010000001">
    <property type="protein sequence ID" value="MBM7583974.1"/>
    <property type="molecule type" value="Genomic_DNA"/>
</dbReference>
<dbReference type="CDD" id="cd03116">
    <property type="entry name" value="MobB"/>
    <property type="match status" value="1"/>
</dbReference>
<proteinExistence type="predicted"/>
<dbReference type="Pfam" id="PF03205">
    <property type="entry name" value="MobB"/>
    <property type="match status" value="1"/>
</dbReference>
<dbReference type="NCBIfam" id="TIGR00176">
    <property type="entry name" value="mobB"/>
    <property type="match status" value="1"/>
</dbReference>
<gene>
    <name evidence="2" type="ORF">JOC86_000511</name>
</gene>
<evidence type="ECO:0000313" key="2">
    <source>
        <dbReference type="EMBL" id="MBM7583974.1"/>
    </source>
</evidence>
<accession>A0ABS2N829</accession>
<dbReference type="Proteomes" id="UP001646157">
    <property type="component" value="Unassembled WGS sequence"/>
</dbReference>
<organism evidence="2 3">
    <name type="scientific">Rossellomorea pakistanensis</name>
    <dbReference type="NCBI Taxonomy" id="992288"/>
    <lineage>
        <taxon>Bacteria</taxon>
        <taxon>Bacillati</taxon>
        <taxon>Bacillota</taxon>
        <taxon>Bacilli</taxon>
        <taxon>Bacillales</taxon>
        <taxon>Bacillaceae</taxon>
        <taxon>Rossellomorea</taxon>
    </lineage>
</organism>
<name>A0ABS2N829_9BACI</name>
<dbReference type="SUPFAM" id="SSF52540">
    <property type="entry name" value="P-loop containing nucleoside triphosphate hydrolases"/>
    <property type="match status" value="1"/>
</dbReference>
<evidence type="ECO:0000313" key="3">
    <source>
        <dbReference type="Proteomes" id="UP001646157"/>
    </source>
</evidence>
<keyword evidence="3" id="KW-1185">Reference proteome</keyword>
<dbReference type="PANTHER" id="PTHR40072">
    <property type="entry name" value="MOLYBDOPTERIN-GUANINE DINUCLEOTIDE BIOSYNTHESIS ADAPTER PROTEIN-RELATED"/>
    <property type="match status" value="1"/>
</dbReference>
<feature type="domain" description="Molybdopterin-guanine dinucleotide biosynthesis protein B (MobB)" evidence="1">
    <location>
        <begin position="7"/>
        <end position="138"/>
    </location>
</feature>
<dbReference type="InterPro" id="IPR027417">
    <property type="entry name" value="P-loop_NTPase"/>
</dbReference>
<reference evidence="2 3" key="1">
    <citation type="submission" date="2021-01" db="EMBL/GenBank/DDBJ databases">
        <title>Genomic Encyclopedia of Type Strains, Phase IV (KMG-IV): sequencing the most valuable type-strain genomes for metagenomic binning, comparative biology and taxonomic classification.</title>
        <authorList>
            <person name="Goeker M."/>
        </authorList>
    </citation>
    <scope>NUCLEOTIDE SEQUENCE [LARGE SCALE GENOMIC DNA]</scope>
    <source>
        <strain evidence="2 3">DSM 24834</strain>
    </source>
</reference>
<comment type="caution">
    <text evidence="2">The sequence shown here is derived from an EMBL/GenBank/DDBJ whole genome shotgun (WGS) entry which is preliminary data.</text>
</comment>
<dbReference type="InterPro" id="IPR052539">
    <property type="entry name" value="MGD_biosynthesis_adapter"/>
</dbReference>
<evidence type="ECO:0000259" key="1">
    <source>
        <dbReference type="Pfam" id="PF03205"/>
    </source>
</evidence>
<protein>
    <submittedName>
        <fullName evidence="2">Molybdopterin-guanine dinucleotide biosynthesis protein B</fullName>
    </submittedName>
</protein>